<keyword evidence="5" id="KW-1185">Reference proteome</keyword>
<feature type="binding site" evidence="2">
    <location>
        <position position="138"/>
    </location>
    <ligand>
        <name>L-glutamate</name>
        <dbReference type="ChEBI" id="CHEBI:29985"/>
    </ligand>
</feature>
<evidence type="ECO:0000313" key="4">
    <source>
        <dbReference type="EMBL" id="KZP17923.1"/>
    </source>
</evidence>
<organism evidence="4 5">
    <name type="scientific">Athelia psychrophila</name>
    <dbReference type="NCBI Taxonomy" id="1759441"/>
    <lineage>
        <taxon>Eukaryota</taxon>
        <taxon>Fungi</taxon>
        <taxon>Dikarya</taxon>
        <taxon>Basidiomycota</taxon>
        <taxon>Agaricomycotina</taxon>
        <taxon>Agaricomycetes</taxon>
        <taxon>Agaricomycetidae</taxon>
        <taxon>Atheliales</taxon>
        <taxon>Atheliaceae</taxon>
        <taxon>Athelia</taxon>
    </lineage>
</organism>
<dbReference type="InterPro" id="IPR029055">
    <property type="entry name" value="Ntn_hydrolases_N"/>
</dbReference>
<reference evidence="4 5" key="1">
    <citation type="journal article" date="2016" name="Mol. Biol. Evol.">
        <title>Comparative Genomics of Early-Diverging Mushroom-Forming Fungi Provides Insights into the Origins of Lignocellulose Decay Capabilities.</title>
        <authorList>
            <person name="Nagy L.G."/>
            <person name="Riley R."/>
            <person name="Tritt A."/>
            <person name="Adam C."/>
            <person name="Daum C."/>
            <person name="Floudas D."/>
            <person name="Sun H."/>
            <person name="Yadav J.S."/>
            <person name="Pangilinan J."/>
            <person name="Larsson K.H."/>
            <person name="Matsuura K."/>
            <person name="Barry K."/>
            <person name="Labutti K."/>
            <person name="Kuo R."/>
            <person name="Ohm R.A."/>
            <person name="Bhattacharya S.S."/>
            <person name="Shirouzu T."/>
            <person name="Yoshinaga Y."/>
            <person name="Martin F.M."/>
            <person name="Grigoriev I.V."/>
            <person name="Hibbett D.S."/>
        </authorList>
    </citation>
    <scope>NUCLEOTIDE SEQUENCE [LARGE SCALE GENOMIC DNA]</scope>
    <source>
        <strain evidence="4 5">CBS 109695</strain>
    </source>
</reference>
<evidence type="ECO:0000256" key="2">
    <source>
        <dbReference type="PIRSR" id="PIRSR600101-2"/>
    </source>
</evidence>
<feature type="active site" description="Nucleophile" evidence="1">
    <location>
        <position position="380"/>
    </location>
</feature>
<gene>
    <name evidence="4" type="ORF">FIBSPDRAFT_864277</name>
</gene>
<evidence type="ECO:0000313" key="5">
    <source>
        <dbReference type="Proteomes" id="UP000076532"/>
    </source>
</evidence>
<dbReference type="InterPro" id="IPR000101">
    <property type="entry name" value="GGT_peptidase"/>
</dbReference>
<dbReference type="PRINTS" id="PR01210">
    <property type="entry name" value="GGTRANSPTASE"/>
</dbReference>
<dbReference type="OrthoDB" id="1081007at2759"/>
<dbReference type="GO" id="GO:0005886">
    <property type="term" value="C:plasma membrane"/>
    <property type="evidence" value="ECO:0007669"/>
    <property type="project" value="TreeGrafter"/>
</dbReference>
<name>A0A166GK92_9AGAM</name>
<feature type="region of interest" description="Disordered" evidence="3">
    <location>
        <begin position="1"/>
        <end position="23"/>
    </location>
</feature>
<dbReference type="PANTHER" id="PTHR11686:SF9">
    <property type="entry name" value="RE13973P"/>
    <property type="match status" value="1"/>
</dbReference>
<sequence length="387" mass="41760">MKDHTPPSLLPGHVESAQTRRPSRARATQLLRILAGLFLLASVGKYISLQCGHHLRSPGQSDHVQNPAYLIEAEHGAVAAENGRCSIMGVDVLKDGGNAVDAAVATTLCTGVVNMFSSGIGGGGFMTIRVPVWTIDFREAAPRLANASMYKSDPATSMFGGLAVGVPGELRALAEAHARWGSGNVSWARLVRPSARLAEGWTVDPELGLRIQMFESLMLHHPDWTPTFAPNGTLLRVGDPIARHATGGVLDHADLAGYEVKVRKALKGTYLGRNVYTTSAPASGPVLLQMLNLMERYEGLWEEGRTGLNAHRSVEAIKFGFAARTHLGDPAFLSAAEQRTITDIPTKPLAALLSLNLTDDMTHASAYYNPEYSVLEDHGTRYTQRLH</sequence>
<dbReference type="STRING" id="436010.A0A166GK92"/>
<proteinExistence type="predicted"/>
<dbReference type="SUPFAM" id="SSF56235">
    <property type="entry name" value="N-terminal nucleophile aminohydrolases (Ntn hydrolases)"/>
    <property type="match status" value="1"/>
</dbReference>
<dbReference type="InterPro" id="IPR043138">
    <property type="entry name" value="GGT_lsub"/>
</dbReference>
<dbReference type="PANTHER" id="PTHR11686">
    <property type="entry name" value="GAMMA GLUTAMYL TRANSPEPTIDASE"/>
    <property type="match status" value="1"/>
</dbReference>
<dbReference type="EMBL" id="KV417577">
    <property type="protein sequence ID" value="KZP17923.1"/>
    <property type="molecule type" value="Genomic_DNA"/>
</dbReference>
<evidence type="ECO:0000256" key="1">
    <source>
        <dbReference type="PIRSR" id="PIRSR600101-1"/>
    </source>
</evidence>
<dbReference type="AlphaFoldDB" id="A0A166GK92"/>
<dbReference type="GO" id="GO:0006751">
    <property type="term" value="P:glutathione catabolic process"/>
    <property type="evidence" value="ECO:0007669"/>
    <property type="project" value="InterPro"/>
</dbReference>
<dbReference type="GO" id="GO:0036374">
    <property type="term" value="F:glutathione hydrolase activity"/>
    <property type="evidence" value="ECO:0007669"/>
    <property type="project" value="InterPro"/>
</dbReference>
<dbReference type="Proteomes" id="UP000076532">
    <property type="component" value="Unassembled WGS sequence"/>
</dbReference>
<dbReference type="GO" id="GO:0000324">
    <property type="term" value="C:fungal-type vacuole"/>
    <property type="evidence" value="ECO:0007669"/>
    <property type="project" value="TreeGrafter"/>
</dbReference>
<evidence type="ECO:0008006" key="6">
    <source>
        <dbReference type="Google" id="ProtNLM"/>
    </source>
</evidence>
<dbReference type="Pfam" id="PF01019">
    <property type="entry name" value="G_glu_transpept"/>
    <property type="match status" value="2"/>
</dbReference>
<dbReference type="Gene3D" id="1.10.246.130">
    <property type="match status" value="1"/>
</dbReference>
<protein>
    <recommendedName>
        <fullName evidence="6">Gamma-glutamyltranspeptidase</fullName>
    </recommendedName>
</protein>
<accession>A0A166GK92</accession>
<evidence type="ECO:0000256" key="3">
    <source>
        <dbReference type="SAM" id="MobiDB-lite"/>
    </source>
</evidence>